<proteinExistence type="predicted"/>
<name>A0ABT2EUB5_9BACT</name>
<gene>
    <name evidence="2" type="ORF">M2350_002932</name>
</gene>
<evidence type="ECO:0000259" key="1">
    <source>
        <dbReference type="Pfam" id="PF04126"/>
    </source>
</evidence>
<reference evidence="2 3" key="1">
    <citation type="submission" date="2022-08" db="EMBL/GenBank/DDBJ databases">
        <title>Bacterial and archaeal communities from various locations to study Microbial Dark Matter (Phase II).</title>
        <authorList>
            <person name="Stepanauskas R."/>
        </authorList>
    </citation>
    <scope>NUCLEOTIDE SEQUENCE [LARGE SCALE GENOMIC DNA]</scope>
    <source>
        <strain evidence="2 3">PD1</strain>
    </source>
</reference>
<keyword evidence="3" id="KW-1185">Reference proteome</keyword>
<dbReference type="SUPFAM" id="SSF50891">
    <property type="entry name" value="Cyclophilin-like"/>
    <property type="match status" value="1"/>
</dbReference>
<evidence type="ECO:0000313" key="3">
    <source>
        <dbReference type="Proteomes" id="UP001204798"/>
    </source>
</evidence>
<dbReference type="Proteomes" id="UP001204798">
    <property type="component" value="Unassembled WGS sequence"/>
</dbReference>
<organism evidence="2 3">
    <name type="scientific">Candidatus Fervidibacter sacchari</name>
    <dbReference type="NCBI Taxonomy" id="1448929"/>
    <lineage>
        <taxon>Bacteria</taxon>
        <taxon>Candidatus Fervidibacterota</taxon>
        <taxon>Candidatus Fervidibacter</taxon>
    </lineage>
</organism>
<dbReference type="Gene3D" id="2.40.100.20">
    <property type="match status" value="1"/>
</dbReference>
<dbReference type="PIRSF" id="PIRSF006456">
    <property type="entry name" value="UCP006456"/>
    <property type="match status" value="1"/>
</dbReference>
<protein>
    <recommendedName>
        <fullName evidence="1">Cyclophilin TM1367-like domain-containing protein</fullName>
    </recommendedName>
</protein>
<dbReference type="InterPro" id="IPR025658">
    <property type="entry name" value="Cyclophilin_TM1367"/>
</dbReference>
<dbReference type="InterPro" id="IPR007256">
    <property type="entry name" value="TM1367-like"/>
</dbReference>
<dbReference type="RefSeq" id="WP_259099872.1">
    <property type="nucleotide sequence ID" value="NZ_CP130454.1"/>
</dbReference>
<sequence>MGKRIVIRAGSVVAEAELNETETAKRIYEALPIQSKANRWGDEVYFSIPVNCPPENQHEVVNFGDLGYWVPGSAFCIFFGPTPASRSPDEIRPASPVNVFGKIVGDPTVFRSVRDGDTVVVEPAHQQE</sequence>
<dbReference type="Pfam" id="PF04126">
    <property type="entry name" value="Cyclophil_like"/>
    <property type="match status" value="1"/>
</dbReference>
<feature type="domain" description="Cyclophilin TM1367-like" evidence="1">
    <location>
        <begin position="3"/>
        <end position="122"/>
    </location>
</feature>
<comment type="caution">
    <text evidence="2">The sequence shown here is derived from an EMBL/GenBank/DDBJ whole genome shotgun (WGS) entry which is preliminary data.</text>
</comment>
<accession>A0ABT2EUB5</accession>
<evidence type="ECO:0000313" key="2">
    <source>
        <dbReference type="EMBL" id="MCS3920503.1"/>
    </source>
</evidence>
<dbReference type="InterPro" id="IPR029000">
    <property type="entry name" value="Cyclophilin-like_dom_sf"/>
</dbReference>
<dbReference type="EMBL" id="JANUCP010000005">
    <property type="protein sequence ID" value="MCS3920503.1"/>
    <property type="molecule type" value="Genomic_DNA"/>
</dbReference>